<dbReference type="GO" id="GO:0009535">
    <property type="term" value="C:chloroplast thylakoid membrane"/>
    <property type="evidence" value="ECO:0007669"/>
    <property type="project" value="TreeGrafter"/>
</dbReference>
<gene>
    <name evidence="1" type="ORF">CBR_g32244</name>
</gene>
<dbReference type="PANTHER" id="PTHR37752:SF1">
    <property type="entry name" value="OS02G0610700 PROTEIN"/>
    <property type="match status" value="1"/>
</dbReference>
<accession>A0A388JN62</accession>
<evidence type="ECO:0000313" key="1">
    <source>
        <dbReference type="EMBL" id="GBG59227.1"/>
    </source>
</evidence>
<organism evidence="1 2">
    <name type="scientific">Chara braunii</name>
    <name type="common">Braun's stonewort</name>
    <dbReference type="NCBI Taxonomy" id="69332"/>
    <lineage>
        <taxon>Eukaryota</taxon>
        <taxon>Viridiplantae</taxon>
        <taxon>Streptophyta</taxon>
        <taxon>Charophyceae</taxon>
        <taxon>Charales</taxon>
        <taxon>Characeae</taxon>
        <taxon>Chara</taxon>
    </lineage>
</organism>
<keyword evidence="2" id="KW-1185">Reference proteome</keyword>
<comment type="caution">
    <text evidence="1">The sequence shown here is derived from an EMBL/GenBank/DDBJ whole genome shotgun (WGS) entry which is preliminary data.</text>
</comment>
<sequence length="216" mass="23475">MTCHVTHSAVGLESRSSGIVSCHVAEAPKAGPSACRTMPSFLSYPCHVAVRLAAQTNVRRMSSAVSASDVSRRTLGAQGKAVHSKTTMHEGLVRRGVWPNHPASRQSVLQCSKSEGPVITTSTTPETSTTQTVTPAVTIEYQRQKAKELVAYFEEKNYEEKVIEGRIFGWTRQNEINNGRWTMFGIAVGLLTEYATGVSLVDQIKIIISNLGIADI</sequence>
<dbReference type="OrthoDB" id="2019915at2759"/>
<dbReference type="EMBL" id="BFEA01000003">
    <property type="protein sequence ID" value="GBG59227.1"/>
    <property type="molecule type" value="Genomic_DNA"/>
</dbReference>
<dbReference type="InterPro" id="IPR053091">
    <property type="entry name" value="PSII_Assembly/Photoprotect-Rel"/>
</dbReference>
<evidence type="ECO:0000313" key="2">
    <source>
        <dbReference type="Proteomes" id="UP000265515"/>
    </source>
</evidence>
<dbReference type="Gramene" id="GBG59227">
    <property type="protein sequence ID" value="GBG59227"/>
    <property type="gene ID" value="CBR_g32244"/>
</dbReference>
<dbReference type="PANTHER" id="PTHR37752">
    <property type="entry name" value="OS02G0610700 PROTEIN"/>
    <property type="match status" value="1"/>
</dbReference>
<reference evidence="1 2" key="1">
    <citation type="journal article" date="2018" name="Cell">
        <title>The Chara Genome: Secondary Complexity and Implications for Plant Terrestrialization.</title>
        <authorList>
            <person name="Nishiyama T."/>
            <person name="Sakayama H."/>
            <person name="Vries J.D."/>
            <person name="Buschmann H."/>
            <person name="Saint-Marcoux D."/>
            <person name="Ullrich K.K."/>
            <person name="Haas F.B."/>
            <person name="Vanderstraeten L."/>
            <person name="Becker D."/>
            <person name="Lang D."/>
            <person name="Vosolsobe S."/>
            <person name="Rombauts S."/>
            <person name="Wilhelmsson P.K.I."/>
            <person name="Janitza P."/>
            <person name="Kern R."/>
            <person name="Heyl A."/>
            <person name="Rumpler F."/>
            <person name="Villalobos L.I.A.C."/>
            <person name="Clay J.M."/>
            <person name="Skokan R."/>
            <person name="Toyoda A."/>
            <person name="Suzuki Y."/>
            <person name="Kagoshima H."/>
            <person name="Schijlen E."/>
            <person name="Tajeshwar N."/>
            <person name="Catarino B."/>
            <person name="Hetherington A.J."/>
            <person name="Saltykova A."/>
            <person name="Bonnot C."/>
            <person name="Breuninger H."/>
            <person name="Symeonidi A."/>
            <person name="Radhakrishnan G.V."/>
            <person name="Van Nieuwerburgh F."/>
            <person name="Deforce D."/>
            <person name="Chang C."/>
            <person name="Karol K.G."/>
            <person name="Hedrich R."/>
            <person name="Ulvskov P."/>
            <person name="Glockner G."/>
            <person name="Delwiche C.F."/>
            <person name="Petrasek J."/>
            <person name="Van de Peer Y."/>
            <person name="Friml J."/>
            <person name="Beilby M."/>
            <person name="Dolan L."/>
            <person name="Kohara Y."/>
            <person name="Sugano S."/>
            <person name="Fujiyama A."/>
            <person name="Delaux P.-M."/>
            <person name="Quint M."/>
            <person name="TheiBen G."/>
            <person name="Hagemann M."/>
            <person name="Harholt J."/>
            <person name="Dunand C."/>
            <person name="Zachgo S."/>
            <person name="Langdale J."/>
            <person name="Maumus F."/>
            <person name="Straeten D.V.D."/>
            <person name="Gould S.B."/>
            <person name="Rensing S.A."/>
        </authorList>
    </citation>
    <scope>NUCLEOTIDE SEQUENCE [LARGE SCALE GENOMIC DNA]</scope>
    <source>
        <strain evidence="1 2">S276</strain>
    </source>
</reference>
<proteinExistence type="predicted"/>
<dbReference type="SUPFAM" id="SSF103511">
    <property type="entry name" value="Chlorophyll a-b binding protein"/>
    <property type="match status" value="1"/>
</dbReference>
<protein>
    <submittedName>
        <fullName evidence="1">Uncharacterized protein</fullName>
    </submittedName>
</protein>
<dbReference type="AlphaFoldDB" id="A0A388JN62"/>
<dbReference type="STRING" id="69332.A0A388JN62"/>
<dbReference type="Proteomes" id="UP000265515">
    <property type="component" value="Unassembled WGS sequence"/>
</dbReference>
<name>A0A388JN62_CHABU</name>